<accession>A0A2S9YWD5</accession>
<proteinExistence type="predicted"/>
<reference evidence="2 3" key="1">
    <citation type="submission" date="2018-03" db="EMBL/GenBank/DDBJ databases">
        <title>Draft Genome Sequences of the Obligatory Marine Myxobacteria Enhygromyxa salina SWB007.</title>
        <authorList>
            <person name="Poehlein A."/>
            <person name="Moghaddam J.A."/>
            <person name="Harms H."/>
            <person name="Alanjari M."/>
            <person name="Koenig G.M."/>
            <person name="Daniel R."/>
            <person name="Schaeberle T.F."/>
        </authorList>
    </citation>
    <scope>NUCLEOTIDE SEQUENCE [LARGE SCALE GENOMIC DNA]</scope>
    <source>
        <strain evidence="2 3">SWB007</strain>
    </source>
</reference>
<dbReference type="EMBL" id="PVNL01000025">
    <property type="protein sequence ID" value="PRQ09406.1"/>
    <property type="molecule type" value="Genomic_DNA"/>
</dbReference>
<feature type="compositionally biased region" description="Polar residues" evidence="1">
    <location>
        <begin position="256"/>
        <end position="269"/>
    </location>
</feature>
<sequence>MEHSQRPLTVPGRTLTGLLCACRFRSAATALRFADCLVLLEARSAAVLVGSFLAFVRRHAVWLDGLRPPIPWLRRLGCRVPKSSLLPADGSGCSTWNTLNSTLGSDGPLTRQFAAPKRARGGPCLAGPLTPQVSGPSIQPGEKAANRDWERVGLGCSPHPVGTQVLHDEPGTGQTKEPITESPSTSRGTPRISREKGVLRVPGSRRPANQRSGHKAAAYRLTRTRSHHVIALIRPSARRVTNPRGSCEPRLDATSPGRSATLQPLNTHPSKQDPAPWKSDEAPPAPAPLDLESVAADRTRQARTTNP</sequence>
<feature type="region of interest" description="Disordered" evidence="1">
    <location>
        <begin position="158"/>
        <end position="223"/>
    </location>
</feature>
<protein>
    <submittedName>
        <fullName evidence="2">Uncharacterized protein</fullName>
    </submittedName>
</protein>
<name>A0A2S9YWD5_9BACT</name>
<evidence type="ECO:0000256" key="1">
    <source>
        <dbReference type="SAM" id="MobiDB-lite"/>
    </source>
</evidence>
<evidence type="ECO:0000313" key="2">
    <source>
        <dbReference type="EMBL" id="PRQ09406.1"/>
    </source>
</evidence>
<gene>
    <name evidence="2" type="ORF">ENSA7_08850</name>
</gene>
<comment type="caution">
    <text evidence="2">The sequence shown here is derived from an EMBL/GenBank/DDBJ whole genome shotgun (WGS) entry which is preliminary data.</text>
</comment>
<feature type="compositionally biased region" description="Polar residues" evidence="1">
    <location>
        <begin position="172"/>
        <end position="188"/>
    </location>
</feature>
<evidence type="ECO:0000313" key="3">
    <source>
        <dbReference type="Proteomes" id="UP000238823"/>
    </source>
</evidence>
<dbReference type="AlphaFoldDB" id="A0A2S9YWD5"/>
<dbReference type="Proteomes" id="UP000238823">
    <property type="component" value="Unassembled WGS sequence"/>
</dbReference>
<organism evidence="2 3">
    <name type="scientific">Enhygromyxa salina</name>
    <dbReference type="NCBI Taxonomy" id="215803"/>
    <lineage>
        <taxon>Bacteria</taxon>
        <taxon>Pseudomonadati</taxon>
        <taxon>Myxococcota</taxon>
        <taxon>Polyangia</taxon>
        <taxon>Nannocystales</taxon>
        <taxon>Nannocystaceae</taxon>
        <taxon>Enhygromyxa</taxon>
    </lineage>
</organism>
<feature type="region of interest" description="Disordered" evidence="1">
    <location>
        <begin position="236"/>
        <end position="307"/>
    </location>
</feature>